<dbReference type="GO" id="GO:0016020">
    <property type="term" value="C:membrane"/>
    <property type="evidence" value="ECO:0007669"/>
    <property type="project" value="UniProtKB-SubCell"/>
</dbReference>
<dbReference type="GO" id="GO:0019230">
    <property type="term" value="P:proprioception"/>
    <property type="evidence" value="ECO:0007669"/>
    <property type="project" value="TreeGrafter"/>
</dbReference>
<accession>A0AAE1L248</accession>
<evidence type="ECO:0000256" key="2">
    <source>
        <dbReference type="ARBA" id="ARBA00022692"/>
    </source>
</evidence>
<keyword evidence="3 6" id="KW-1133">Transmembrane helix</keyword>
<dbReference type="GO" id="GO:0071683">
    <property type="term" value="C:sensory dendrite"/>
    <property type="evidence" value="ECO:0007669"/>
    <property type="project" value="TreeGrafter"/>
</dbReference>
<proteinExistence type="predicted"/>
<feature type="compositionally biased region" description="Pro residues" evidence="5">
    <location>
        <begin position="1"/>
        <end position="17"/>
    </location>
</feature>
<dbReference type="Pfam" id="PF15795">
    <property type="entry name" value="Spec3"/>
    <property type="match status" value="1"/>
</dbReference>
<dbReference type="InterPro" id="IPR026673">
    <property type="entry name" value="SPEC3/Stum"/>
</dbReference>
<dbReference type="Proteomes" id="UP001286313">
    <property type="component" value="Unassembled WGS sequence"/>
</dbReference>
<dbReference type="GO" id="GO:0050954">
    <property type="term" value="P:sensory perception of mechanical stimulus"/>
    <property type="evidence" value="ECO:0007669"/>
    <property type="project" value="TreeGrafter"/>
</dbReference>
<feature type="transmembrane region" description="Helical" evidence="6">
    <location>
        <begin position="102"/>
        <end position="126"/>
    </location>
</feature>
<evidence type="ECO:0000313" key="8">
    <source>
        <dbReference type="Proteomes" id="UP001286313"/>
    </source>
</evidence>
<evidence type="ECO:0000313" key="7">
    <source>
        <dbReference type="EMBL" id="KAK3893691.1"/>
    </source>
</evidence>
<feature type="region of interest" description="Disordered" evidence="5">
    <location>
        <begin position="1"/>
        <end position="45"/>
    </location>
</feature>
<evidence type="ECO:0000256" key="4">
    <source>
        <dbReference type="ARBA" id="ARBA00023136"/>
    </source>
</evidence>
<protein>
    <recommendedName>
        <fullName evidence="9">Protein SPEC3</fullName>
    </recommendedName>
</protein>
<evidence type="ECO:0008006" key="9">
    <source>
        <dbReference type="Google" id="ProtNLM"/>
    </source>
</evidence>
<gene>
    <name evidence="7" type="ORF">Pcinc_002502</name>
</gene>
<comment type="caution">
    <text evidence="7">The sequence shown here is derived from an EMBL/GenBank/DDBJ whole genome shotgun (WGS) entry which is preliminary data.</text>
</comment>
<evidence type="ECO:0000256" key="1">
    <source>
        <dbReference type="ARBA" id="ARBA00004141"/>
    </source>
</evidence>
<evidence type="ECO:0000256" key="3">
    <source>
        <dbReference type="ARBA" id="ARBA00022989"/>
    </source>
</evidence>
<dbReference type="GO" id="GO:0042330">
    <property type="term" value="P:taxis"/>
    <property type="evidence" value="ECO:0007669"/>
    <property type="project" value="TreeGrafter"/>
</dbReference>
<keyword evidence="4 6" id="KW-0472">Membrane</keyword>
<dbReference type="PANTHER" id="PTHR21676:SF6">
    <property type="entry name" value="PROTEIN STUM"/>
    <property type="match status" value="1"/>
</dbReference>
<keyword evidence="8" id="KW-1185">Reference proteome</keyword>
<comment type="subcellular location">
    <subcellularLocation>
        <location evidence="1">Membrane</location>
        <topology evidence="1">Multi-pass membrane protein</topology>
    </subcellularLocation>
</comment>
<evidence type="ECO:0000256" key="6">
    <source>
        <dbReference type="SAM" id="Phobius"/>
    </source>
</evidence>
<dbReference type="EMBL" id="JAWQEG010000187">
    <property type="protein sequence ID" value="KAK3893691.1"/>
    <property type="molecule type" value="Genomic_DNA"/>
</dbReference>
<keyword evidence="2 6" id="KW-0812">Transmembrane</keyword>
<feature type="transmembrane region" description="Helical" evidence="6">
    <location>
        <begin position="146"/>
        <end position="178"/>
    </location>
</feature>
<dbReference type="AlphaFoldDB" id="A0AAE1L248"/>
<name>A0AAE1L248_PETCI</name>
<sequence>MLPTQPPSPFPLSPPRLAPDIVVDDGEESSPVHGGGMDQQGKGSSSDKLPIVLLQGFFRGPGAASPHYRRPSVTVNELTLPPHLVDVTSVIRGALPVLPRSLAALCLTLNIVLPGLGTAASGWLGLCWGRNRMGAVETSGHRFTSVLVTGATGLVQLFTVTFFLVGWFWGVAWGILLVSIANKYKQFLSEHRTSIAGGVSLEMLAVNAS</sequence>
<dbReference type="PANTHER" id="PTHR21676">
    <property type="entry name" value="PROTEIN STUM"/>
    <property type="match status" value="1"/>
</dbReference>
<organism evidence="7 8">
    <name type="scientific">Petrolisthes cinctipes</name>
    <name type="common">Flat porcelain crab</name>
    <dbReference type="NCBI Taxonomy" id="88211"/>
    <lineage>
        <taxon>Eukaryota</taxon>
        <taxon>Metazoa</taxon>
        <taxon>Ecdysozoa</taxon>
        <taxon>Arthropoda</taxon>
        <taxon>Crustacea</taxon>
        <taxon>Multicrustacea</taxon>
        <taxon>Malacostraca</taxon>
        <taxon>Eumalacostraca</taxon>
        <taxon>Eucarida</taxon>
        <taxon>Decapoda</taxon>
        <taxon>Pleocyemata</taxon>
        <taxon>Anomura</taxon>
        <taxon>Galatheoidea</taxon>
        <taxon>Porcellanidae</taxon>
        <taxon>Petrolisthes</taxon>
    </lineage>
</organism>
<evidence type="ECO:0000256" key="5">
    <source>
        <dbReference type="SAM" id="MobiDB-lite"/>
    </source>
</evidence>
<reference evidence="7" key="1">
    <citation type="submission" date="2023-10" db="EMBL/GenBank/DDBJ databases">
        <title>Genome assemblies of two species of porcelain crab, Petrolisthes cinctipes and Petrolisthes manimaculis (Anomura: Porcellanidae).</title>
        <authorList>
            <person name="Angst P."/>
        </authorList>
    </citation>
    <scope>NUCLEOTIDE SEQUENCE</scope>
    <source>
        <strain evidence="7">PB745_01</strain>
        <tissue evidence="7">Gill</tissue>
    </source>
</reference>